<dbReference type="PANTHER" id="PTHR11092:SF0">
    <property type="entry name" value="EPIMERASE FAMILY PROTEIN SDR39U1"/>
    <property type="match status" value="1"/>
</dbReference>
<feature type="domain" description="DUF1731" evidence="3">
    <location>
        <begin position="249"/>
        <end position="295"/>
    </location>
</feature>
<dbReference type="RefSeq" id="WP_205724482.1">
    <property type="nucleotide sequence ID" value="NZ_JAFHKR010000036.1"/>
</dbReference>
<evidence type="ECO:0000259" key="2">
    <source>
        <dbReference type="Pfam" id="PF01370"/>
    </source>
</evidence>
<dbReference type="InterPro" id="IPR036291">
    <property type="entry name" value="NAD(P)-bd_dom_sf"/>
</dbReference>
<dbReference type="InterPro" id="IPR010099">
    <property type="entry name" value="SDR39U1"/>
</dbReference>
<dbReference type="InterPro" id="IPR013549">
    <property type="entry name" value="DUF1731"/>
</dbReference>
<proteinExistence type="inferred from homology"/>
<reference evidence="4 5" key="1">
    <citation type="submission" date="2021-01" db="EMBL/GenBank/DDBJ databases">
        <title>Genome Sequencing of Type Strains.</title>
        <authorList>
            <person name="Lemaire J.F."/>
            <person name="Inderbitzin P."/>
            <person name="Collins S.B."/>
            <person name="Wespe N."/>
            <person name="Knight-Connoni V."/>
        </authorList>
    </citation>
    <scope>NUCLEOTIDE SEQUENCE [LARGE SCALE GENOMIC DNA]</scope>
    <source>
        <strain evidence="4 5">DSM 23009</strain>
    </source>
</reference>
<dbReference type="Gene3D" id="3.40.50.720">
    <property type="entry name" value="NAD(P)-binding Rossmann-like Domain"/>
    <property type="match status" value="1"/>
</dbReference>
<protein>
    <submittedName>
        <fullName evidence="4">TIGR01777 family oxidoreductase</fullName>
    </submittedName>
</protein>
<dbReference type="PANTHER" id="PTHR11092">
    <property type="entry name" value="SUGAR NUCLEOTIDE EPIMERASE RELATED"/>
    <property type="match status" value="1"/>
</dbReference>
<dbReference type="Proteomes" id="UP001296923">
    <property type="component" value="Unassembled WGS sequence"/>
</dbReference>
<dbReference type="Pfam" id="PF01370">
    <property type="entry name" value="Epimerase"/>
    <property type="match status" value="1"/>
</dbReference>
<dbReference type="EMBL" id="JAFHKR010000036">
    <property type="protein sequence ID" value="MBN3553281.1"/>
    <property type="molecule type" value="Genomic_DNA"/>
</dbReference>
<name>A0ABS2ZPF9_9BACL</name>
<dbReference type="InterPro" id="IPR001509">
    <property type="entry name" value="Epimerase_deHydtase"/>
</dbReference>
<evidence type="ECO:0000256" key="1">
    <source>
        <dbReference type="ARBA" id="ARBA00009353"/>
    </source>
</evidence>
<comment type="caution">
    <text evidence="4">The sequence shown here is derived from an EMBL/GenBank/DDBJ whole genome shotgun (WGS) entry which is preliminary data.</text>
</comment>
<accession>A0ABS2ZPF9</accession>
<sequence length="297" mass="32901">MKRILITGGTGFVGSFLTHHLTSLGNEVYILTRKDKQSQKKNVKYVQWMSNNEPDLPPIDAVVNLAGESINGRWTDEKKQGILNSRLKVTENLLKLVEKMPNKPSVWVNASAIGYYGTSETEVFTERSSKHGTDFLAEVVSAWETKASGAESLGIRTVFTRFGLVLGKDGGVLPQLSLPYRFFAGGTVGSGDQWVSWVHLEDVAKLITEAIENEQYSGPVNVTSPHPVTMKEFGQVTGDVMHRPHWLPAPSIAFKLMFGEMSMLILKGQQVLPEKAQNLGYTFSYPHLKGALHDLLQ</sequence>
<dbReference type="NCBIfam" id="TIGR01777">
    <property type="entry name" value="yfcH"/>
    <property type="match status" value="1"/>
</dbReference>
<comment type="similarity">
    <text evidence="1">Belongs to the NAD(P)-dependent epimerase/dehydratase family. SDR39U1 subfamily.</text>
</comment>
<organism evidence="4 5">
    <name type="scientific">Fictibacillus nanhaiensis</name>
    <dbReference type="NCBI Taxonomy" id="742169"/>
    <lineage>
        <taxon>Bacteria</taxon>
        <taxon>Bacillati</taxon>
        <taxon>Bacillota</taxon>
        <taxon>Bacilli</taxon>
        <taxon>Bacillales</taxon>
        <taxon>Fictibacillaceae</taxon>
        <taxon>Fictibacillus</taxon>
    </lineage>
</organism>
<evidence type="ECO:0000313" key="4">
    <source>
        <dbReference type="EMBL" id="MBN3553281.1"/>
    </source>
</evidence>
<keyword evidence="5" id="KW-1185">Reference proteome</keyword>
<gene>
    <name evidence="4" type="ORF">JYA63_03260</name>
</gene>
<dbReference type="Pfam" id="PF08338">
    <property type="entry name" value="DUF1731"/>
    <property type="match status" value="1"/>
</dbReference>
<evidence type="ECO:0000259" key="3">
    <source>
        <dbReference type="Pfam" id="PF08338"/>
    </source>
</evidence>
<feature type="domain" description="NAD-dependent epimerase/dehydratase" evidence="2">
    <location>
        <begin position="4"/>
        <end position="214"/>
    </location>
</feature>
<dbReference type="SUPFAM" id="SSF51735">
    <property type="entry name" value="NAD(P)-binding Rossmann-fold domains"/>
    <property type="match status" value="1"/>
</dbReference>
<evidence type="ECO:0000313" key="5">
    <source>
        <dbReference type="Proteomes" id="UP001296923"/>
    </source>
</evidence>
<dbReference type="CDD" id="cd05242">
    <property type="entry name" value="SDR_a8"/>
    <property type="match status" value="1"/>
</dbReference>